<dbReference type="EMBL" id="JACHWZ010000020">
    <property type="protein sequence ID" value="MBB3062751.1"/>
    <property type="molecule type" value="Genomic_DNA"/>
</dbReference>
<protein>
    <submittedName>
        <fullName evidence="1">Ribosomal subunit interface protein</fullName>
    </submittedName>
</protein>
<dbReference type="AlphaFoldDB" id="A0A7W4WFM9"/>
<dbReference type="Gene3D" id="3.30.160.100">
    <property type="entry name" value="Ribosome hibernation promotion factor-like"/>
    <property type="match status" value="1"/>
</dbReference>
<name>A0A7W4WFM9_9GAMM</name>
<comment type="caution">
    <text evidence="1">The sequence shown here is derived from an EMBL/GenBank/DDBJ whole genome shotgun (WGS) entry which is preliminary data.</text>
</comment>
<dbReference type="SUPFAM" id="SSF69754">
    <property type="entry name" value="Ribosome binding protein Y (YfiA homologue)"/>
    <property type="match status" value="1"/>
</dbReference>
<dbReference type="InterPro" id="IPR036567">
    <property type="entry name" value="RHF-like"/>
</dbReference>
<gene>
    <name evidence="1" type="ORF">FHS09_003600</name>
</gene>
<dbReference type="InterPro" id="IPR003489">
    <property type="entry name" value="RHF/RaiA"/>
</dbReference>
<reference evidence="1 2" key="1">
    <citation type="submission" date="2020-08" db="EMBL/GenBank/DDBJ databases">
        <title>Genomic Encyclopedia of Type Strains, Phase III (KMG-III): the genomes of soil and plant-associated and newly described type strains.</title>
        <authorList>
            <person name="Whitman W."/>
        </authorList>
    </citation>
    <scope>NUCLEOTIDE SEQUENCE [LARGE SCALE GENOMIC DNA]</scope>
    <source>
        <strain evidence="1 2">CECT 8799</strain>
    </source>
</reference>
<dbReference type="RefSeq" id="WP_183462321.1">
    <property type="nucleotide sequence ID" value="NZ_JACHWZ010000020.1"/>
</dbReference>
<sequence>MIELEINAENYDLTDDLKKHIEEKFGGLDEYLNTLERARIAVSWEGGENEQSRVSTQVWGPGHQFDASDIDWQAITAIDKAHHKLLKQIRREHSREISERNRR</sequence>
<accession>A0A7W4WFM9</accession>
<dbReference type="Pfam" id="PF02482">
    <property type="entry name" value="Ribosomal_S30AE"/>
    <property type="match status" value="1"/>
</dbReference>
<keyword evidence="2" id="KW-1185">Reference proteome</keyword>
<evidence type="ECO:0000313" key="1">
    <source>
        <dbReference type="EMBL" id="MBB3062751.1"/>
    </source>
</evidence>
<evidence type="ECO:0000313" key="2">
    <source>
        <dbReference type="Proteomes" id="UP000535937"/>
    </source>
</evidence>
<dbReference type="Proteomes" id="UP000535937">
    <property type="component" value="Unassembled WGS sequence"/>
</dbReference>
<proteinExistence type="predicted"/>
<organism evidence="1 2">
    <name type="scientific">Microbulbifer rhizosphaerae</name>
    <dbReference type="NCBI Taxonomy" id="1562603"/>
    <lineage>
        <taxon>Bacteria</taxon>
        <taxon>Pseudomonadati</taxon>
        <taxon>Pseudomonadota</taxon>
        <taxon>Gammaproteobacteria</taxon>
        <taxon>Cellvibrionales</taxon>
        <taxon>Microbulbiferaceae</taxon>
        <taxon>Microbulbifer</taxon>
    </lineage>
</organism>
<dbReference type="NCBIfam" id="TIGR00741">
    <property type="entry name" value="yfiA"/>
    <property type="match status" value="1"/>
</dbReference>